<name>A0A9X0QAH7_9BACT</name>
<dbReference type="GO" id="GO:0051213">
    <property type="term" value="F:dioxygenase activity"/>
    <property type="evidence" value="ECO:0007669"/>
    <property type="project" value="UniProtKB-KW"/>
</dbReference>
<comment type="caution">
    <text evidence="2">The sequence shown here is derived from an EMBL/GenBank/DDBJ whole genome shotgun (WGS) entry which is preliminary data.</text>
</comment>
<evidence type="ECO:0000313" key="2">
    <source>
        <dbReference type="EMBL" id="MBB5326688.1"/>
    </source>
</evidence>
<dbReference type="GO" id="GO:0032451">
    <property type="term" value="F:demethylase activity"/>
    <property type="evidence" value="ECO:0007669"/>
    <property type="project" value="TreeGrafter"/>
</dbReference>
<dbReference type="PANTHER" id="PTHR12463:SF1">
    <property type="entry name" value="2-OXOGLUTARATE AND FE-DEPENDENT OXYGENASE FAMILY PROTEIN"/>
    <property type="match status" value="1"/>
</dbReference>
<dbReference type="Gene3D" id="2.60.120.590">
    <property type="entry name" value="Alpha-ketoglutarate-dependent dioxygenase AlkB-like"/>
    <property type="match status" value="1"/>
</dbReference>
<dbReference type="InterPro" id="IPR037151">
    <property type="entry name" value="AlkB-like_sf"/>
</dbReference>
<dbReference type="GO" id="GO:0070988">
    <property type="term" value="P:demethylation"/>
    <property type="evidence" value="ECO:0007669"/>
    <property type="project" value="InterPro"/>
</dbReference>
<keyword evidence="2" id="KW-0223">Dioxygenase</keyword>
<evidence type="ECO:0000313" key="3">
    <source>
        <dbReference type="Proteomes" id="UP000535182"/>
    </source>
</evidence>
<organism evidence="2 3">
    <name type="scientific">Tunturiibacter gelidiferens</name>
    <dbReference type="NCBI Taxonomy" id="3069689"/>
    <lineage>
        <taxon>Bacteria</taxon>
        <taxon>Pseudomonadati</taxon>
        <taxon>Acidobacteriota</taxon>
        <taxon>Terriglobia</taxon>
        <taxon>Terriglobales</taxon>
        <taxon>Acidobacteriaceae</taxon>
        <taxon>Tunturiibacter</taxon>
    </lineage>
</organism>
<dbReference type="RefSeq" id="WP_183972819.1">
    <property type="nucleotide sequence ID" value="NZ_JACHEB010000001.1"/>
</dbReference>
<dbReference type="InterPro" id="IPR032857">
    <property type="entry name" value="ALKBH4"/>
</dbReference>
<dbReference type="Proteomes" id="UP000535182">
    <property type="component" value="Unassembled WGS sequence"/>
</dbReference>
<dbReference type="PROSITE" id="PS51471">
    <property type="entry name" value="FE2OG_OXY"/>
    <property type="match status" value="1"/>
</dbReference>
<dbReference type="Pfam" id="PF13532">
    <property type="entry name" value="2OG-FeII_Oxy_2"/>
    <property type="match status" value="1"/>
</dbReference>
<evidence type="ECO:0000259" key="1">
    <source>
        <dbReference type="PROSITE" id="PS51471"/>
    </source>
</evidence>
<gene>
    <name evidence="2" type="ORF">HDF14_000282</name>
</gene>
<dbReference type="SUPFAM" id="SSF51197">
    <property type="entry name" value="Clavaminate synthase-like"/>
    <property type="match status" value="1"/>
</dbReference>
<dbReference type="InterPro" id="IPR005123">
    <property type="entry name" value="Oxoglu/Fe-dep_dioxygenase_dom"/>
</dbReference>
<proteinExistence type="predicted"/>
<feature type="domain" description="Fe2OG dioxygenase" evidence="1">
    <location>
        <begin position="99"/>
        <end position="193"/>
    </location>
</feature>
<dbReference type="InterPro" id="IPR027450">
    <property type="entry name" value="AlkB-like"/>
</dbReference>
<dbReference type="EMBL" id="JACHEB010000001">
    <property type="protein sequence ID" value="MBB5326688.1"/>
    <property type="molecule type" value="Genomic_DNA"/>
</dbReference>
<reference evidence="2 3" key="1">
    <citation type="submission" date="2020-08" db="EMBL/GenBank/DDBJ databases">
        <title>Genomic Encyclopedia of Type Strains, Phase IV (KMG-V): Genome sequencing to study the core and pangenomes of soil and plant-associated prokaryotes.</title>
        <authorList>
            <person name="Whitman W."/>
        </authorList>
    </citation>
    <scope>NUCLEOTIDE SEQUENCE [LARGE SCALE GENOMIC DNA]</scope>
    <source>
        <strain evidence="2 3">X5P2</strain>
    </source>
</reference>
<protein>
    <submittedName>
        <fullName evidence="2">Alkylated DNA repair dioxygenase AlkB</fullName>
    </submittedName>
</protein>
<keyword evidence="2" id="KW-0560">Oxidoreductase</keyword>
<dbReference type="AlphaFoldDB" id="A0A9X0QAH7"/>
<accession>A0A9X0QAH7</accession>
<keyword evidence="3" id="KW-1185">Reference proteome</keyword>
<sequence length="194" mass="21920">MATQKGLFAELESTQAPTMPSGFRYQEDIISEADEAALVASLATLELKPFEFHGHVGNRRVTSFGLRYDYARRTVEPTERFPLFIEELRRKAADFAGRNIDEIQQGGVNQYPPGAGIGWHKDKPEFGVIVGVSLLAPAIMRLRLSTGTSWIRKSQILKPRSIYILEGEVRTRWEHSIPPVDSLRYSLTFRTLAQ</sequence>
<dbReference type="PANTHER" id="PTHR12463">
    <property type="entry name" value="OXYGENASE-RELATED"/>
    <property type="match status" value="1"/>
</dbReference>